<comment type="similarity">
    <text evidence="1">Belongs to the sel-1 family.</text>
</comment>
<feature type="non-terminal residue" evidence="3">
    <location>
        <position position="361"/>
    </location>
</feature>
<dbReference type="InterPro" id="IPR006597">
    <property type="entry name" value="Sel1-like"/>
</dbReference>
<keyword evidence="4" id="KW-1185">Reference proteome</keyword>
<evidence type="ECO:0000256" key="1">
    <source>
        <dbReference type="ARBA" id="ARBA00038101"/>
    </source>
</evidence>
<dbReference type="Proteomes" id="UP001194696">
    <property type="component" value="Unassembled WGS sequence"/>
</dbReference>
<dbReference type="Gene3D" id="1.25.40.10">
    <property type="entry name" value="Tetratricopeptide repeat domain"/>
    <property type="match status" value="1"/>
</dbReference>
<accession>A0ABQ7JIR9</accession>
<dbReference type="PANTHER" id="PTHR11102:SF160">
    <property type="entry name" value="ERAD-ASSOCIATED E3 UBIQUITIN-PROTEIN LIGASE COMPONENT HRD3"/>
    <property type="match status" value="1"/>
</dbReference>
<dbReference type="InterPro" id="IPR011990">
    <property type="entry name" value="TPR-like_helical_dom_sf"/>
</dbReference>
<dbReference type="EMBL" id="JAAAIM010001856">
    <property type="protein sequence ID" value="KAG0275421.1"/>
    <property type="molecule type" value="Genomic_DNA"/>
</dbReference>
<protein>
    <recommendedName>
        <fullName evidence="5">Sel1 repeat family protein</fullName>
    </recommendedName>
</protein>
<dbReference type="SUPFAM" id="SSF81901">
    <property type="entry name" value="HCP-like"/>
    <property type="match status" value="1"/>
</dbReference>
<organism evidence="3 4">
    <name type="scientific">Linnemannia gamsii</name>
    <dbReference type="NCBI Taxonomy" id="64522"/>
    <lineage>
        <taxon>Eukaryota</taxon>
        <taxon>Fungi</taxon>
        <taxon>Fungi incertae sedis</taxon>
        <taxon>Mucoromycota</taxon>
        <taxon>Mortierellomycotina</taxon>
        <taxon>Mortierellomycetes</taxon>
        <taxon>Mortierellales</taxon>
        <taxon>Mortierellaceae</taxon>
        <taxon>Linnemannia</taxon>
    </lineage>
</organism>
<name>A0ABQ7JIR9_9FUNG</name>
<feature type="compositionally biased region" description="Pro residues" evidence="2">
    <location>
        <begin position="317"/>
        <end position="334"/>
    </location>
</feature>
<feature type="region of interest" description="Disordered" evidence="2">
    <location>
        <begin position="313"/>
        <end position="361"/>
    </location>
</feature>
<evidence type="ECO:0008006" key="5">
    <source>
        <dbReference type="Google" id="ProtNLM"/>
    </source>
</evidence>
<evidence type="ECO:0000313" key="4">
    <source>
        <dbReference type="Proteomes" id="UP001194696"/>
    </source>
</evidence>
<dbReference type="InterPro" id="IPR050767">
    <property type="entry name" value="Sel1_AlgK"/>
</dbReference>
<dbReference type="SMART" id="SM00671">
    <property type="entry name" value="SEL1"/>
    <property type="match status" value="3"/>
</dbReference>
<comment type="caution">
    <text evidence="3">The sequence shown here is derived from an EMBL/GenBank/DDBJ whole genome shotgun (WGS) entry which is preliminary data.</text>
</comment>
<dbReference type="PANTHER" id="PTHR11102">
    <property type="entry name" value="SEL-1-LIKE PROTEIN"/>
    <property type="match status" value="1"/>
</dbReference>
<gene>
    <name evidence="3" type="ORF">BGZ96_003800</name>
</gene>
<sequence>MSLREMTEEQRKNVFPVFLESAYQGNLKSQRRVGEVFLKGLLAPQNYKASAFWLTQAAEQGDPEAQILLSTLYSNGWGVVINDAKAEEWLLKAAGQRSAKAQYKLGLHYEDCSYSRTDLTKALRWYDEAASRGHSQAKARAIGLRRLIDQQKLKKFTYGLPYKKKKNTISPDGLRTIKDLEVAIPTYSLDNLPAYIRRNRWDPKKAQVASMDYAVESILNMTSRTITTRDSSSVEILETIKASTWGETLEFIIVGANEFYTSAKCPRDGCDTFLENKKNRSKYCRARKMDYDRDGVGSEKIARVCLSHLKHQIRPPKYMPKPPEPDPPPPPPTVPLLQFQKPRRPRTDETLFATVKKKSRR</sequence>
<dbReference type="Pfam" id="PF08238">
    <property type="entry name" value="Sel1"/>
    <property type="match status" value="3"/>
</dbReference>
<reference evidence="3 4" key="1">
    <citation type="journal article" date="2020" name="Fungal Divers.">
        <title>Resolving the Mortierellaceae phylogeny through synthesis of multi-gene phylogenetics and phylogenomics.</title>
        <authorList>
            <person name="Vandepol N."/>
            <person name="Liber J."/>
            <person name="Desiro A."/>
            <person name="Na H."/>
            <person name="Kennedy M."/>
            <person name="Barry K."/>
            <person name="Grigoriev I.V."/>
            <person name="Miller A.N."/>
            <person name="O'Donnell K."/>
            <person name="Stajich J.E."/>
            <person name="Bonito G."/>
        </authorList>
    </citation>
    <scope>NUCLEOTIDE SEQUENCE [LARGE SCALE GENOMIC DNA]</scope>
    <source>
        <strain evidence="3 4">AD045</strain>
    </source>
</reference>
<evidence type="ECO:0000313" key="3">
    <source>
        <dbReference type="EMBL" id="KAG0275421.1"/>
    </source>
</evidence>
<evidence type="ECO:0000256" key="2">
    <source>
        <dbReference type="SAM" id="MobiDB-lite"/>
    </source>
</evidence>
<proteinExistence type="inferred from homology"/>